<dbReference type="PRINTS" id="PR01035">
    <property type="entry name" value="TCRTETA"/>
</dbReference>
<feature type="compositionally biased region" description="Low complexity" evidence="6">
    <location>
        <begin position="1"/>
        <end position="26"/>
    </location>
</feature>
<dbReference type="Gene3D" id="1.20.1250.20">
    <property type="entry name" value="MFS general substrate transporter like domains"/>
    <property type="match status" value="1"/>
</dbReference>
<feature type="compositionally biased region" description="Low complexity" evidence="6">
    <location>
        <begin position="401"/>
        <end position="420"/>
    </location>
</feature>
<feature type="transmembrane region" description="Helical" evidence="7">
    <location>
        <begin position="300"/>
        <end position="321"/>
    </location>
</feature>
<name>A0ABR0FBD8_9PEZI</name>
<dbReference type="PROSITE" id="PS50850">
    <property type="entry name" value="MFS"/>
    <property type="match status" value="1"/>
</dbReference>
<evidence type="ECO:0000256" key="4">
    <source>
        <dbReference type="ARBA" id="ARBA00022989"/>
    </source>
</evidence>
<dbReference type="PANTHER" id="PTHR23504:SF39">
    <property type="entry name" value="TRANSPORTER, PUTATIVE (AFU_ORTHOLOGUE AFUA_6G03860)-RELATED"/>
    <property type="match status" value="1"/>
</dbReference>
<feature type="transmembrane region" description="Helical" evidence="7">
    <location>
        <begin position="266"/>
        <end position="288"/>
    </location>
</feature>
<proteinExistence type="predicted"/>
<evidence type="ECO:0000256" key="6">
    <source>
        <dbReference type="SAM" id="MobiDB-lite"/>
    </source>
</evidence>
<evidence type="ECO:0000256" key="5">
    <source>
        <dbReference type="ARBA" id="ARBA00023136"/>
    </source>
</evidence>
<evidence type="ECO:0000256" key="7">
    <source>
        <dbReference type="SAM" id="Phobius"/>
    </source>
</evidence>
<dbReference type="EMBL" id="JAFFGZ010000008">
    <property type="protein sequence ID" value="KAK4641291.1"/>
    <property type="molecule type" value="Genomic_DNA"/>
</dbReference>
<dbReference type="SUPFAM" id="SSF103473">
    <property type="entry name" value="MFS general substrate transporter"/>
    <property type="match status" value="1"/>
</dbReference>
<feature type="transmembrane region" description="Helical" evidence="7">
    <location>
        <begin position="454"/>
        <end position="476"/>
    </location>
</feature>
<feature type="region of interest" description="Disordered" evidence="6">
    <location>
        <begin position="392"/>
        <end position="441"/>
    </location>
</feature>
<feature type="transmembrane region" description="Helical" evidence="7">
    <location>
        <begin position="341"/>
        <end position="358"/>
    </location>
</feature>
<gene>
    <name evidence="9" type="ORF">QC761_611080</name>
</gene>
<keyword evidence="3 7" id="KW-0812">Transmembrane</keyword>
<comment type="subcellular location">
    <subcellularLocation>
        <location evidence="1">Membrane</location>
        <topology evidence="1">Multi-pass membrane protein</topology>
    </subcellularLocation>
</comment>
<feature type="transmembrane region" description="Helical" evidence="7">
    <location>
        <begin position="210"/>
        <end position="231"/>
    </location>
</feature>
<keyword evidence="5 7" id="KW-0472">Membrane</keyword>
<evidence type="ECO:0000259" key="8">
    <source>
        <dbReference type="PROSITE" id="PS50850"/>
    </source>
</evidence>
<dbReference type="RefSeq" id="XP_062730267.1">
    <property type="nucleotide sequence ID" value="XM_062881519.1"/>
</dbReference>
<feature type="transmembrane region" description="Helical" evidence="7">
    <location>
        <begin position="243"/>
        <end position="260"/>
    </location>
</feature>
<feature type="domain" description="Major facilitator superfamily (MFS) profile" evidence="8">
    <location>
        <begin position="172"/>
        <end position="658"/>
    </location>
</feature>
<feature type="region of interest" description="Disordered" evidence="6">
    <location>
        <begin position="1"/>
        <end position="166"/>
    </location>
</feature>
<dbReference type="InterPro" id="IPR011701">
    <property type="entry name" value="MFS"/>
</dbReference>
<dbReference type="PANTHER" id="PTHR23504">
    <property type="entry name" value="MAJOR FACILITATOR SUPERFAMILY DOMAIN-CONTAINING PROTEIN 10"/>
    <property type="match status" value="1"/>
</dbReference>
<feature type="region of interest" description="Disordered" evidence="6">
    <location>
        <begin position="660"/>
        <end position="690"/>
    </location>
</feature>
<evidence type="ECO:0000256" key="3">
    <source>
        <dbReference type="ARBA" id="ARBA00022692"/>
    </source>
</evidence>
<feature type="compositionally biased region" description="Basic and acidic residues" evidence="6">
    <location>
        <begin position="118"/>
        <end position="138"/>
    </location>
</feature>
<sequence length="690" mass="74222">MVHTGAVAASATTATASQSHPQSQSSIPRPSVKRYRHSGSFHAGEPFPDLSPYRESPSSSRRRRRKSSVASRPPPVQRQSTAKYHTFPTEPPATPSNQPEQTRPRKNSWLRSLLRNSPSREEHGEDNSHYFSQADERGSSASPSRRGEGSGNSHHHTRPDTSPNSTPLPWRQLALLALLSLAEQTALNSIGPYLPAMVASFPEIPSGQEGMYVGLLASAFAMAQLATNLLWGWLSDRIGRKPVMLIGTSLLAGCFCFFGICTTYAHLIIVHVAMGLLNGNAAVVPTCLGEVTDRTNQSRAFTWLPVIYSLGSITGPALGGLLVETDAGVDGAKYPYLTPNLVVAAFLVVSVIVLGIWFKETLEGEHDGTSARGPRGWMGWLKSIVQRPWRKQQAGKHRSESVSSDHQQDSQEQQALLSSANTKAADEDDEDANSLTPSQKKSAFRQLANRNTMAVLGTYLVFQLANISFNSLYPIFVSAPPPTGRELGPGIIGLSLSLAGLATIVFQALVFERLKARMGNLGTYRYSLLGMAVAMSLMPWIGYLDSTPHLGIGSGKGWLYSELGVVLIIKNICAVGGLSSVMLLITNSAPSHETLGTLNGVAQTLSAAGRSVGPFLSGGLFTLSMRVRPKGEGLAWGLFAGVTLGGWIWSWVIKGDGLESAEYEGEEEQGGEGTDGQDDEDVDEERAVSR</sequence>
<dbReference type="InterPro" id="IPR020846">
    <property type="entry name" value="MFS_dom"/>
</dbReference>
<evidence type="ECO:0000256" key="2">
    <source>
        <dbReference type="ARBA" id="ARBA00022448"/>
    </source>
</evidence>
<dbReference type="Pfam" id="PF07690">
    <property type="entry name" value="MFS_1"/>
    <property type="match status" value="1"/>
</dbReference>
<keyword evidence="4 7" id="KW-1133">Transmembrane helix</keyword>
<feature type="transmembrane region" description="Helical" evidence="7">
    <location>
        <begin position="523"/>
        <end position="543"/>
    </location>
</feature>
<comment type="caution">
    <text evidence="9">The sequence shown here is derived from an EMBL/GenBank/DDBJ whole genome shotgun (WGS) entry which is preliminary data.</text>
</comment>
<dbReference type="CDD" id="cd17330">
    <property type="entry name" value="MFS_SLC46_TetA_like"/>
    <property type="match status" value="1"/>
</dbReference>
<keyword evidence="10" id="KW-1185">Reference proteome</keyword>
<feature type="transmembrane region" description="Helical" evidence="7">
    <location>
        <begin position="488"/>
        <end position="511"/>
    </location>
</feature>
<keyword evidence="2" id="KW-0813">Transport</keyword>
<dbReference type="InterPro" id="IPR036259">
    <property type="entry name" value="MFS_trans_sf"/>
</dbReference>
<reference evidence="9 10" key="1">
    <citation type="journal article" date="2023" name="bioRxiv">
        <title>High-quality genome assemblies of four members of thePodospora anserinaspecies complex.</title>
        <authorList>
            <person name="Ament-Velasquez S.L."/>
            <person name="Vogan A.A."/>
            <person name="Wallerman O."/>
            <person name="Hartmann F."/>
            <person name="Gautier V."/>
            <person name="Silar P."/>
            <person name="Giraud T."/>
            <person name="Johannesson H."/>
        </authorList>
    </citation>
    <scope>NUCLEOTIDE SEQUENCE [LARGE SCALE GENOMIC DNA]</scope>
    <source>
        <strain evidence="9 10">CBS 112042</strain>
    </source>
</reference>
<feature type="transmembrane region" description="Helical" evidence="7">
    <location>
        <begin position="633"/>
        <end position="653"/>
    </location>
</feature>
<accession>A0ABR0FBD8</accession>
<dbReference type="InterPro" id="IPR001958">
    <property type="entry name" value="Tet-R_TetA/multi-R_MdtG-like"/>
</dbReference>
<evidence type="ECO:0000313" key="10">
    <source>
        <dbReference type="Proteomes" id="UP001322138"/>
    </source>
</evidence>
<evidence type="ECO:0000256" key="1">
    <source>
        <dbReference type="ARBA" id="ARBA00004141"/>
    </source>
</evidence>
<dbReference type="GeneID" id="87901001"/>
<evidence type="ECO:0000313" key="9">
    <source>
        <dbReference type="EMBL" id="KAK4641291.1"/>
    </source>
</evidence>
<feature type="transmembrane region" description="Helical" evidence="7">
    <location>
        <begin position="563"/>
        <end position="585"/>
    </location>
</feature>
<organism evidence="9 10">
    <name type="scientific">Podospora bellae-mahoneyi</name>
    <dbReference type="NCBI Taxonomy" id="2093777"/>
    <lineage>
        <taxon>Eukaryota</taxon>
        <taxon>Fungi</taxon>
        <taxon>Dikarya</taxon>
        <taxon>Ascomycota</taxon>
        <taxon>Pezizomycotina</taxon>
        <taxon>Sordariomycetes</taxon>
        <taxon>Sordariomycetidae</taxon>
        <taxon>Sordariales</taxon>
        <taxon>Podosporaceae</taxon>
        <taxon>Podospora</taxon>
    </lineage>
</organism>
<feature type="compositionally biased region" description="Acidic residues" evidence="6">
    <location>
        <begin position="660"/>
        <end position="684"/>
    </location>
</feature>
<protein>
    <recommendedName>
        <fullName evidence="8">Major facilitator superfamily (MFS) profile domain-containing protein</fullName>
    </recommendedName>
</protein>
<dbReference type="Proteomes" id="UP001322138">
    <property type="component" value="Unassembled WGS sequence"/>
</dbReference>